<feature type="compositionally biased region" description="Basic and acidic residues" evidence="1">
    <location>
        <begin position="355"/>
        <end position="368"/>
    </location>
</feature>
<comment type="caution">
    <text evidence="2">The sequence shown here is derived from an EMBL/GenBank/DDBJ whole genome shotgun (WGS) entry which is preliminary data.</text>
</comment>
<organism evidence="2 3">
    <name type="scientific">Candidatus Berkelbacteria bacterium RIFOXYA2_FULL_43_10</name>
    <dbReference type="NCBI Taxonomy" id="1797472"/>
    <lineage>
        <taxon>Bacteria</taxon>
        <taxon>Candidatus Berkelbacteria</taxon>
    </lineage>
</organism>
<dbReference type="EMBL" id="MEZY01000027">
    <property type="protein sequence ID" value="OGD64015.1"/>
    <property type="molecule type" value="Genomic_DNA"/>
</dbReference>
<dbReference type="AlphaFoldDB" id="A0A1F5E9H1"/>
<evidence type="ECO:0000313" key="2">
    <source>
        <dbReference type="EMBL" id="OGD64015.1"/>
    </source>
</evidence>
<gene>
    <name evidence="2" type="ORF">A2215_04265</name>
</gene>
<evidence type="ECO:0000313" key="3">
    <source>
        <dbReference type="Proteomes" id="UP000178583"/>
    </source>
</evidence>
<accession>A0A1F5E9H1</accession>
<proteinExistence type="predicted"/>
<feature type="compositionally biased region" description="Polar residues" evidence="1">
    <location>
        <begin position="338"/>
        <end position="354"/>
    </location>
</feature>
<dbReference type="Proteomes" id="UP000178583">
    <property type="component" value="Unassembled WGS sequence"/>
</dbReference>
<evidence type="ECO:0000256" key="1">
    <source>
        <dbReference type="SAM" id="MobiDB-lite"/>
    </source>
</evidence>
<feature type="region of interest" description="Disordered" evidence="1">
    <location>
        <begin position="336"/>
        <end position="368"/>
    </location>
</feature>
<name>A0A1F5E9H1_9BACT</name>
<reference evidence="2 3" key="1">
    <citation type="journal article" date="2016" name="Nat. Commun.">
        <title>Thousands of microbial genomes shed light on interconnected biogeochemical processes in an aquifer system.</title>
        <authorList>
            <person name="Anantharaman K."/>
            <person name="Brown C.T."/>
            <person name="Hug L.A."/>
            <person name="Sharon I."/>
            <person name="Castelle C.J."/>
            <person name="Probst A.J."/>
            <person name="Thomas B.C."/>
            <person name="Singh A."/>
            <person name="Wilkins M.J."/>
            <person name="Karaoz U."/>
            <person name="Brodie E.L."/>
            <person name="Williams K.H."/>
            <person name="Hubbard S.S."/>
            <person name="Banfield J.F."/>
        </authorList>
    </citation>
    <scope>NUCLEOTIDE SEQUENCE [LARGE SCALE GENOMIC DNA]</scope>
</reference>
<protein>
    <submittedName>
        <fullName evidence="2">Uncharacterized protein</fullName>
    </submittedName>
</protein>
<sequence length="368" mass="41177">MFKEGISPEEIGFNVQKTPNSDEVKIDEQLESVTSEIDEWLNGKILIYDKLMDGQIVTSQLSDTEYKQLLSDGYDEVFMIAEEVGDHFADIQSQVTSEGESDWLRRKINGYAGGIMATVGYAEYLSHKITHPINSYDGVFVAPFSAIGVARMAKEMLRDISGYLKKKENLDYELPLFGHPLTKPWNCHQEGLTGKKEFVEQSIAETISFLQKLVSVHPGKEVYKVAVYDEFIDSGATTRNLIILLRIAAERIGIQIEIENITERHPSGDHTGRFAALYTTEGLEGSRRPEKISPNNSPVQFDVANAERKIMKKCARAAASAGLLRYERERDVTGLTHPMSQDSTLTTRVATKATEQMESRQHHGGEVG</sequence>